<dbReference type="Proteomes" id="UP000006851">
    <property type="component" value="Chromosome"/>
</dbReference>
<name>F2N786_CORGP</name>
<reference evidence="2" key="1">
    <citation type="journal article" date="2013" name="Stand. Genomic Sci.">
        <title>Complete genome sequence of Coriobacterium glomerans type strain (PW2(T)) from the midgut of Pyrrhocoris apterus L. (red soldier bug).</title>
        <authorList>
            <person name="Stackebrandt E."/>
            <person name="Zeytun A."/>
            <person name="Lapidus A."/>
            <person name="Nolan M."/>
            <person name="Lucas S."/>
            <person name="Hammon N."/>
            <person name="Deshpande S."/>
            <person name="Cheng J.F."/>
            <person name="Tapia R."/>
            <person name="Goodwin L.A."/>
            <person name="Pitluck S."/>
            <person name="Liolios K."/>
            <person name="Pagani I."/>
            <person name="Ivanova N."/>
            <person name="Mavromatis K."/>
            <person name="Mikhailova N."/>
            <person name="Huntemann M."/>
            <person name="Pati A."/>
            <person name="Chen A."/>
            <person name="Palaniappan K."/>
            <person name="Chang Y.J."/>
            <person name="Land M."/>
            <person name="Hauser L."/>
            <person name="Rohde M."/>
            <person name="Pukall R."/>
            <person name="Goker M."/>
            <person name="Detter J.C."/>
            <person name="Woyke T."/>
            <person name="Bristow J."/>
            <person name="Eisen J.A."/>
            <person name="Markowitz V."/>
            <person name="Hugenholtz P."/>
            <person name="Kyrpides N.C."/>
            <person name="Klenk H.P."/>
        </authorList>
    </citation>
    <scope>NUCLEOTIDE SEQUENCE</scope>
    <source>
        <strain evidence="2">ATCC 49209 / DSM 20642 / JCM 10262 / PW2</strain>
    </source>
</reference>
<gene>
    <name evidence="1" type="ordered locus">Corgl_0443</name>
</gene>
<dbReference type="SUPFAM" id="SSF52266">
    <property type="entry name" value="SGNH hydrolase"/>
    <property type="match status" value="1"/>
</dbReference>
<dbReference type="OrthoDB" id="9796702at2"/>
<dbReference type="RefSeq" id="WP_013708304.1">
    <property type="nucleotide sequence ID" value="NC_015389.1"/>
</dbReference>
<keyword evidence="2" id="KW-1185">Reference proteome</keyword>
<evidence type="ECO:0000313" key="1">
    <source>
        <dbReference type="EMBL" id="AEB06561.1"/>
    </source>
</evidence>
<dbReference type="KEGG" id="cgo:Corgl_0443"/>
<dbReference type="EMBL" id="CP002628">
    <property type="protein sequence ID" value="AEB06561.1"/>
    <property type="molecule type" value="Genomic_DNA"/>
</dbReference>
<dbReference type="AlphaFoldDB" id="F2N786"/>
<proteinExistence type="predicted"/>
<evidence type="ECO:0000313" key="2">
    <source>
        <dbReference type="Proteomes" id="UP000006851"/>
    </source>
</evidence>
<protein>
    <recommendedName>
        <fullName evidence="3">SGNH/GDSL hydrolase family protein</fullName>
    </recommendedName>
</protein>
<dbReference type="eggNOG" id="COG2755">
    <property type="taxonomic scope" value="Bacteria"/>
</dbReference>
<accession>F2N786</accession>
<dbReference type="HOGENOM" id="CLU_041407_1_0_11"/>
<evidence type="ECO:0008006" key="3">
    <source>
        <dbReference type="Google" id="ProtNLM"/>
    </source>
</evidence>
<dbReference type="STRING" id="700015.Corgl_0443"/>
<organism evidence="1 2">
    <name type="scientific">Coriobacterium glomerans (strain ATCC 49209 / DSM 20642 / JCM 10262 / PW2)</name>
    <dbReference type="NCBI Taxonomy" id="700015"/>
    <lineage>
        <taxon>Bacteria</taxon>
        <taxon>Bacillati</taxon>
        <taxon>Actinomycetota</taxon>
        <taxon>Coriobacteriia</taxon>
        <taxon>Coriobacteriales</taxon>
        <taxon>Coriobacteriaceae</taxon>
        <taxon>Coriobacterium</taxon>
    </lineage>
</organism>
<sequence length="335" mass="37429">MVDLRFRARGARAALALVVALAGGAGVLSAASYIVEPKNNQAEFGMIEARANGVLGEPDDSIDAVFIGDSEVFSAVSPLQMWGERGFTSYACSTTAQQLCYTRTLLLRALARQHPRVVVLESDCFFYPFTAADGLKREIQDVFPVFEYHDRWKSLGPQDLLGPLRHTWTDDLKGFRLNASIKPVDALADMNRVRSDAELPWINRLYIADIARICRDHGSELVIATVPSMKNMNDARHARIQQIADELHVDYIDLNDEKHDTGVDWSHDTRDFGDHVNIFGAKKVSASLGEILSSRYNLPDHRGDPAYRGWETALARYDRRVDRLIAEAGADSQRP</sequence>